<feature type="non-terminal residue" evidence="1">
    <location>
        <position position="50"/>
    </location>
</feature>
<feature type="non-terminal residue" evidence="1">
    <location>
        <position position="1"/>
    </location>
</feature>
<dbReference type="Proteomes" id="UP001233172">
    <property type="component" value="Unassembled WGS sequence"/>
</dbReference>
<protein>
    <submittedName>
        <fullName evidence="1">Lectin BRA-3</fullName>
    </submittedName>
</protein>
<keyword evidence="2" id="KW-1185">Reference proteome</keyword>
<accession>A0AAD8AZ31</accession>
<comment type="caution">
    <text evidence="1">The sequence shown here is derived from an EMBL/GenBank/DDBJ whole genome shotgun (WGS) entry which is preliminary data.</text>
</comment>
<reference evidence="1" key="1">
    <citation type="journal article" date="2023" name="PLoS Negl. Trop. Dis.">
        <title>A genome sequence for Biomphalaria pfeifferi, the major vector snail for the human-infecting parasite Schistosoma mansoni.</title>
        <authorList>
            <person name="Bu L."/>
            <person name="Lu L."/>
            <person name="Laidemitt M.R."/>
            <person name="Zhang S.M."/>
            <person name="Mutuku M."/>
            <person name="Mkoji G."/>
            <person name="Steinauer M."/>
            <person name="Loker E.S."/>
        </authorList>
    </citation>
    <scope>NUCLEOTIDE SEQUENCE</scope>
    <source>
        <strain evidence="1">KasaAsao</strain>
    </source>
</reference>
<evidence type="ECO:0000313" key="1">
    <source>
        <dbReference type="EMBL" id="KAK0045073.1"/>
    </source>
</evidence>
<proteinExistence type="predicted"/>
<dbReference type="AlphaFoldDB" id="A0AAD8AZ31"/>
<sequence>FGSKCYGMLYNMESQYCIPTGGISAHQAIPNSTEWAFNSREAPVNPIWTS</sequence>
<reference evidence="1" key="2">
    <citation type="submission" date="2023-04" db="EMBL/GenBank/DDBJ databases">
        <authorList>
            <person name="Bu L."/>
            <person name="Lu L."/>
            <person name="Laidemitt M.R."/>
            <person name="Zhang S.M."/>
            <person name="Mutuku M."/>
            <person name="Mkoji G."/>
            <person name="Steinauer M."/>
            <person name="Loker E.S."/>
        </authorList>
    </citation>
    <scope>NUCLEOTIDE SEQUENCE</scope>
    <source>
        <strain evidence="1">KasaAsao</strain>
        <tissue evidence="1">Whole Snail</tissue>
    </source>
</reference>
<dbReference type="EMBL" id="JASAOG010000186">
    <property type="protein sequence ID" value="KAK0045073.1"/>
    <property type="molecule type" value="Genomic_DNA"/>
</dbReference>
<evidence type="ECO:0000313" key="2">
    <source>
        <dbReference type="Proteomes" id="UP001233172"/>
    </source>
</evidence>
<gene>
    <name evidence="1" type="ORF">Bpfe_025456</name>
</gene>
<organism evidence="1 2">
    <name type="scientific">Biomphalaria pfeifferi</name>
    <name type="common">Bloodfluke planorb</name>
    <name type="synonym">Freshwater snail</name>
    <dbReference type="NCBI Taxonomy" id="112525"/>
    <lineage>
        <taxon>Eukaryota</taxon>
        <taxon>Metazoa</taxon>
        <taxon>Spiralia</taxon>
        <taxon>Lophotrochozoa</taxon>
        <taxon>Mollusca</taxon>
        <taxon>Gastropoda</taxon>
        <taxon>Heterobranchia</taxon>
        <taxon>Euthyneura</taxon>
        <taxon>Panpulmonata</taxon>
        <taxon>Hygrophila</taxon>
        <taxon>Lymnaeoidea</taxon>
        <taxon>Planorbidae</taxon>
        <taxon>Biomphalaria</taxon>
    </lineage>
</organism>
<name>A0AAD8AZ31_BIOPF</name>